<evidence type="ECO:0000256" key="5">
    <source>
        <dbReference type="ARBA" id="ARBA00023136"/>
    </source>
</evidence>
<dbReference type="PROSITE" id="PS00107">
    <property type="entry name" value="PROTEIN_KINASE_ATP"/>
    <property type="match status" value="1"/>
</dbReference>
<evidence type="ECO:0000259" key="11">
    <source>
        <dbReference type="PROSITE" id="PS50011"/>
    </source>
</evidence>
<dbReference type="AlphaFoldDB" id="A0A2N9E2W8"/>
<dbReference type="Gene3D" id="3.30.200.20">
    <property type="entry name" value="Phosphorylase Kinase, domain 1"/>
    <property type="match status" value="1"/>
</dbReference>
<protein>
    <recommendedName>
        <fullName evidence="2">non-specific serine/threonine protein kinase</fullName>
        <ecNumber evidence="2">2.7.11.1</ecNumber>
    </recommendedName>
</protein>
<dbReference type="PROSITE" id="PS50011">
    <property type="entry name" value="PROTEIN_KINASE_DOM"/>
    <property type="match status" value="1"/>
</dbReference>
<dbReference type="InterPro" id="IPR011009">
    <property type="entry name" value="Kinase-like_dom_sf"/>
</dbReference>
<dbReference type="GO" id="GO:0004674">
    <property type="term" value="F:protein serine/threonine kinase activity"/>
    <property type="evidence" value="ECO:0007669"/>
    <property type="project" value="UniProtKB-KW"/>
</dbReference>
<keyword evidence="5" id="KW-0472">Membrane</keyword>
<keyword evidence="9" id="KW-0547">Nucleotide-binding</keyword>
<evidence type="ECO:0000256" key="3">
    <source>
        <dbReference type="ARBA" id="ARBA00022527"/>
    </source>
</evidence>
<comment type="catalytic activity">
    <reaction evidence="8">
        <text>L-seryl-[protein] + ATP = O-phospho-L-seryl-[protein] + ADP + H(+)</text>
        <dbReference type="Rhea" id="RHEA:17989"/>
        <dbReference type="Rhea" id="RHEA-COMP:9863"/>
        <dbReference type="Rhea" id="RHEA-COMP:11604"/>
        <dbReference type="ChEBI" id="CHEBI:15378"/>
        <dbReference type="ChEBI" id="CHEBI:29999"/>
        <dbReference type="ChEBI" id="CHEBI:30616"/>
        <dbReference type="ChEBI" id="CHEBI:83421"/>
        <dbReference type="ChEBI" id="CHEBI:456216"/>
        <dbReference type="EC" id="2.7.11.1"/>
    </reaction>
</comment>
<proteinExistence type="predicted"/>
<dbReference type="SUPFAM" id="SSF56112">
    <property type="entry name" value="Protein kinase-like (PK-like)"/>
    <property type="match status" value="1"/>
</dbReference>
<reference evidence="12" key="1">
    <citation type="submission" date="2018-02" db="EMBL/GenBank/DDBJ databases">
        <authorList>
            <person name="Cohen D.B."/>
            <person name="Kent A.D."/>
        </authorList>
    </citation>
    <scope>NUCLEOTIDE SEQUENCE</scope>
</reference>
<keyword evidence="9" id="KW-0067">ATP-binding</keyword>
<feature type="region of interest" description="Disordered" evidence="10">
    <location>
        <begin position="1"/>
        <end position="43"/>
    </location>
</feature>
<evidence type="ECO:0000256" key="2">
    <source>
        <dbReference type="ARBA" id="ARBA00012513"/>
    </source>
</evidence>
<keyword evidence="4" id="KW-0597">Phosphoprotein</keyword>
<accession>A0A2N9E2W8</accession>
<dbReference type="PANTHER" id="PTHR47985:SF23">
    <property type="entry name" value="OS07G0695300 PROTEIN"/>
    <property type="match status" value="1"/>
</dbReference>
<keyword evidence="3" id="KW-0723">Serine/threonine-protein kinase</keyword>
<dbReference type="Gene3D" id="1.10.510.10">
    <property type="entry name" value="Transferase(Phosphotransferase) domain 1"/>
    <property type="match status" value="1"/>
</dbReference>
<evidence type="ECO:0000256" key="10">
    <source>
        <dbReference type="SAM" id="MobiDB-lite"/>
    </source>
</evidence>
<evidence type="ECO:0000256" key="8">
    <source>
        <dbReference type="ARBA" id="ARBA00048679"/>
    </source>
</evidence>
<dbReference type="EC" id="2.7.11.1" evidence="2"/>
<gene>
    <name evidence="12" type="ORF">FSB_LOCUS1128</name>
</gene>
<comment type="catalytic activity">
    <reaction evidence="7">
        <text>L-threonyl-[protein] + ATP = O-phospho-L-threonyl-[protein] + ADP + H(+)</text>
        <dbReference type="Rhea" id="RHEA:46608"/>
        <dbReference type="Rhea" id="RHEA-COMP:11060"/>
        <dbReference type="Rhea" id="RHEA-COMP:11605"/>
        <dbReference type="ChEBI" id="CHEBI:15378"/>
        <dbReference type="ChEBI" id="CHEBI:30013"/>
        <dbReference type="ChEBI" id="CHEBI:30616"/>
        <dbReference type="ChEBI" id="CHEBI:61977"/>
        <dbReference type="ChEBI" id="CHEBI:456216"/>
        <dbReference type="EC" id="2.7.11.1"/>
    </reaction>
</comment>
<keyword evidence="3" id="KW-0418">Kinase</keyword>
<sequence length="325" mass="36153">MGWFLCPRKSNKKSKKKQNKKPNDPISSTSEKLKVNSSVDVKEATKDGGSDQIAAYTFTFRELAAATKNFRADCLLGEGGFGRVYKGRLESTHQVAAIKQLDRNGLQGNREFLVEVLMLSLLHHPNLVNLIGYCADGDQRLLVYEYMALGSLEDHLHDYHPKLSDFGLAKLGPVGDKTHVSTRVMGTYGYCAPEYAMTGQLTLKSDVYSFGVVLLEIITGRKAIDNARAAGEHNLVAWARPLFKDRRKFPQMADPMLHGQYPVRGLYQALAVAAMCVQEQPNMRPLIADVVTALSYLATQKYDPVSQPVQASRMVSSTPRTRREL</sequence>
<dbReference type="Pfam" id="PF07714">
    <property type="entry name" value="PK_Tyr_Ser-Thr"/>
    <property type="match status" value="2"/>
</dbReference>
<feature type="compositionally biased region" description="Basic residues" evidence="10">
    <location>
        <begin position="9"/>
        <end position="20"/>
    </location>
</feature>
<evidence type="ECO:0000256" key="7">
    <source>
        <dbReference type="ARBA" id="ARBA00047899"/>
    </source>
</evidence>
<dbReference type="EMBL" id="OIVN01000047">
    <property type="protein sequence ID" value="SPC73246.1"/>
    <property type="molecule type" value="Genomic_DNA"/>
</dbReference>
<dbReference type="GO" id="GO:0005886">
    <property type="term" value="C:plasma membrane"/>
    <property type="evidence" value="ECO:0007669"/>
    <property type="project" value="UniProtKB-SubCell"/>
</dbReference>
<evidence type="ECO:0000256" key="6">
    <source>
        <dbReference type="ARBA" id="ARBA00023288"/>
    </source>
</evidence>
<keyword evidence="6" id="KW-0449">Lipoprotein</keyword>
<evidence type="ECO:0000256" key="1">
    <source>
        <dbReference type="ARBA" id="ARBA00004193"/>
    </source>
</evidence>
<dbReference type="PANTHER" id="PTHR47985">
    <property type="entry name" value="OS07G0668900 PROTEIN"/>
    <property type="match status" value="1"/>
</dbReference>
<keyword evidence="3" id="KW-0808">Transferase</keyword>
<feature type="binding site" evidence="9">
    <location>
        <position position="99"/>
    </location>
    <ligand>
        <name>ATP</name>
        <dbReference type="ChEBI" id="CHEBI:30616"/>
    </ligand>
</feature>
<feature type="compositionally biased region" description="Polar residues" evidence="10">
    <location>
        <begin position="25"/>
        <end position="39"/>
    </location>
</feature>
<evidence type="ECO:0000313" key="12">
    <source>
        <dbReference type="EMBL" id="SPC73246.1"/>
    </source>
</evidence>
<comment type="subcellular location">
    <subcellularLocation>
        <location evidence="1">Cell membrane</location>
        <topology evidence="1">Lipid-anchor</topology>
    </subcellularLocation>
</comment>
<name>A0A2N9E2W8_FAGSY</name>
<dbReference type="GO" id="GO:0005524">
    <property type="term" value="F:ATP binding"/>
    <property type="evidence" value="ECO:0007669"/>
    <property type="project" value="UniProtKB-UniRule"/>
</dbReference>
<evidence type="ECO:0000256" key="9">
    <source>
        <dbReference type="PROSITE-ProRule" id="PRU10141"/>
    </source>
</evidence>
<dbReference type="InterPro" id="IPR001245">
    <property type="entry name" value="Ser-Thr/Tyr_kinase_cat_dom"/>
</dbReference>
<dbReference type="InterPro" id="IPR017441">
    <property type="entry name" value="Protein_kinase_ATP_BS"/>
</dbReference>
<organism evidence="12">
    <name type="scientific">Fagus sylvatica</name>
    <name type="common">Beechnut</name>
    <dbReference type="NCBI Taxonomy" id="28930"/>
    <lineage>
        <taxon>Eukaryota</taxon>
        <taxon>Viridiplantae</taxon>
        <taxon>Streptophyta</taxon>
        <taxon>Embryophyta</taxon>
        <taxon>Tracheophyta</taxon>
        <taxon>Spermatophyta</taxon>
        <taxon>Magnoliopsida</taxon>
        <taxon>eudicotyledons</taxon>
        <taxon>Gunneridae</taxon>
        <taxon>Pentapetalae</taxon>
        <taxon>rosids</taxon>
        <taxon>fabids</taxon>
        <taxon>Fagales</taxon>
        <taxon>Fagaceae</taxon>
        <taxon>Fagus</taxon>
    </lineage>
</organism>
<feature type="domain" description="Protein kinase" evidence="11">
    <location>
        <begin position="70"/>
        <end position="297"/>
    </location>
</feature>
<dbReference type="FunFam" id="3.30.200.20:FF:000186">
    <property type="entry name" value="Serine/threonine-protein kinase PBS1"/>
    <property type="match status" value="1"/>
</dbReference>
<dbReference type="InterPro" id="IPR000719">
    <property type="entry name" value="Prot_kinase_dom"/>
</dbReference>
<evidence type="ECO:0000256" key="4">
    <source>
        <dbReference type="ARBA" id="ARBA00022553"/>
    </source>
</evidence>